<dbReference type="Gene3D" id="3.90.226.10">
    <property type="entry name" value="2-enoyl-CoA Hydratase, Chain A, domain 1"/>
    <property type="match status" value="1"/>
</dbReference>
<dbReference type="PANTHER" id="PTHR11941:SF54">
    <property type="entry name" value="ENOYL-COA HYDRATASE, MITOCHONDRIAL"/>
    <property type="match status" value="1"/>
</dbReference>
<evidence type="ECO:0000313" key="1">
    <source>
        <dbReference type="EMBL" id="SHG46976.1"/>
    </source>
</evidence>
<sequence>MTSSVHELAVMRDGSILHMMLKRPAKSNALSATLVEALIATLGAAESDGTTLVTFRGEGTNFCSGFDLGDLERQTDGDLLLKLVRIELLLQRIAHAPFATLALAQGKVLGAGCDIFCACSERIAEPDAVFRMPGWRFGIALGTRRLVGRIGTDAARSVLASSRMLKADEALGMGLVTATARQEDWPVLLQSIGEKAAMLERVSQSMLLNLTATDTRAADLAALVESASRPGLKSRIEQYRQAERAKAGIDSKTI</sequence>
<dbReference type="GO" id="GO:0006635">
    <property type="term" value="P:fatty acid beta-oxidation"/>
    <property type="evidence" value="ECO:0007669"/>
    <property type="project" value="TreeGrafter"/>
</dbReference>
<dbReference type="InterPro" id="IPR001753">
    <property type="entry name" value="Enoyl-CoA_hydra/iso"/>
</dbReference>
<dbReference type="InterPro" id="IPR029045">
    <property type="entry name" value="ClpP/crotonase-like_dom_sf"/>
</dbReference>
<dbReference type="AlphaFoldDB" id="A0A1M5K2J1"/>
<gene>
    <name evidence="1" type="ORF">SAMN05443248_1659</name>
</gene>
<dbReference type="Proteomes" id="UP000189796">
    <property type="component" value="Chromosome I"/>
</dbReference>
<dbReference type="Pfam" id="PF00378">
    <property type="entry name" value="ECH_1"/>
    <property type="match status" value="1"/>
</dbReference>
<name>A0A1M5K2J1_9BRAD</name>
<dbReference type="PANTHER" id="PTHR11941">
    <property type="entry name" value="ENOYL-COA HYDRATASE-RELATED"/>
    <property type="match status" value="1"/>
</dbReference>
<dbReference type="CDD" id="cd06558">
    <property type="entry name" value="crotonase-like"/>
    <property type="match status" value="1"/>
</dbReference>
<dbReference type="SUPFAM" id="SSF52096">
    <property type="entry name" value="ClpP/crotonase"/>
    <property type="match status" value="1"/>
</dbReference>
<reference evidence="1 2" key="1">
    <citation type="submission" date="2016-11" db="EMBL/GenBank/DDBJ databases">
        <authorList>
            <person name="Jaros S."/>
            <person name="Januszkiewicz K."/>
            <person name="Wedrychowicz H."/>
        </authorList>
    </citation>
    <scope>NUCLEOTIDE SEQUENCE [LARGE SCALE GENOMIC DNA]</scope>
    <source>
        <strain evidence="1 2">GAS138</strain>
    </source>
</reference>
<proteinExistence type="predicted"/>
<accession>A0A1M5K2J1</accession>
<dbReference type="RefSeq" id="WP_079600806.1">
    <property type="nucleotide sequence ID" value="NZ_LT670817.1"/>
</dbReference>
<protein>
    <submittedName>
        <fullName evidence="1">Enoyl-CoA hydratase/isomerase</fullName>
    </submittedName>
</protein>
<evidence type="ECO:0000313" key="2">
    <source>
        <dbReference type="Proteomes" id="UP000189796"/>
    </source>
</evidence>
<keyword evidence="1" id="KW-0413">Isomerase</keyword>
<organism evidence="1 2">
    <name type="scientific">Bradyrhizobium erythrophlei</name>
    <dbReference type="NCBI Taxonomy" id="1437360"/>
    <lineage>
        <taxon>Bacteria</taxon>
        <taxon>Pseudomonadati</taxon>
        <taxon>Pseudomonadota</taxon>
        <taxon>Alphaproteobacteria</taxon>
        <taxon>Hyphomicrobiales</taxon>
        <taxon>Nitrobacteraceae</taxon>
        <taxon>Bradyrhizobium</taxon>
    </lineage>
</organism>
<dbReference type="EMBL" id="LT670817">
    <property type="protein sequence ID" value="SHG46976.1"/>
    <property type="molecule type" value="Genomic_DNA"/>
</dbReference>
<dbReference type="OrthoDB" id="7271016at2"/>
<dbReference type="GO" id="GO:0016853">
    <property type="term" value="F:isomerase activity"/>
    <property type="evidence" value="ECO:0007669"/>
    <property type="project" value="UniProtKB-KW"/>
</dbReference>